<dbReference type="PANTHER" id="PTHR12215">
    <property type="entry name" value="PHOSPHOPANTETHEINE TRANSFERASE"/>
    <property type="match status" value="1"/>
</dbReference>
<comment type="caution">
    <text evidence="5">The sequence shown here is derived from an EMBL/GenBank/DDBJ whole genome shotgun (WGS) entry which is preliminary data.</text>
</comment>
<dbReference type="EMBL" id="BAAAGF010000001">
    <property type="protein sequence ID" value="GAA0740446.1"/>
    <property type="molecule type" value="Genomic_DNA"/>
</dbReference>
<feature type="domain" description="4'-phosphopantetheinyl transferase" evidence="3">
    <location>
        <begin position="104"/>
        <end position="194"/>
    </location>
</feature>
<dbReference type="Pfam" id="PF22624">
    <property type="entry name" value="AASDHPPT_N"/>
    <property type="match status" value="1"/>
</dbReference>
<evidence type="ECO:0000313" key="5">
    <source>
        <dbReference type="EMBL" id="GAA0740446.1"/>
    </source>
</evidence>
<comment type="similarity">
    <text evidence="1">Belongs to the P-Pant transferase superfamily. Gsp/Sfp/HetI/AcpT family.</text>
</comment>
<evidence type="ECO:0008006" key="7">
    <source>
        <dbReference type="Google" id="ProtNLM"/>
    </source>
</evidence>
<dbReference type="InterPro" id="IPR055066">
    <property type="entry name" value="AASDHPPT_N"/>
</dbReference>
<name>A0ABP3UUJ3_9FLAO</name>
<accession>A0ABP3UUJ3</accession>
<evidence type="ECO:0000259" key="4">
    <source>
        <dbReference type="Pfam" id="PF22624"/>
    </source>
</evidence>
<dbReference type="Pfam" id="PF01648">
    <property type="entry name" value="ACPS"/>
    <property type="match status" value="1"/>
</dbReference>
<dbReference type="SUPFAM" id="SSF56214">
    <property type="entry name" value="4'-phosphopantetheinyl transferase"/>
    <property type="match status" value="2"/>
</dbReference>
<proteinExistence type="inferred from homology"/>
<evidence type="ECO:0000256" key="2">
    <source>
        <dbReference type="ARBA" id="ARBA00022679"/>
    </source>
</evidence>
<protein>
    <recommendedName>
        <fullName evidence="7">4'-phosphopantetheinyl transferase</fullName>
    </recommendedName>
</protein>
<sequence>MVYIYYSYISEVLHSKLLEKYLNKFSPVYQNKVLRFLRWEDAQLSLLGRILLIQGMNDIGKKFNDYQLHYTKYHKPFFIESDLKFNISHSGNMAVCAISDEFEIGIDVELMNEIVVKSFKTHMTSYEWKKINDEEDEICAFYKYWTNKEAVVKAYGKGLSLPLKSFEIINGKVSIKNSSFLVEEIVLHKDYKCSLALMSNKYQDINKLNFDKNKLHIKQMFFKP</sequence>
<dbReference type="PANTHER" id="PTHR12215:SF10">
    <property type="entry name" value="L-AMINOADIPATE-SEMIALDEHYDE DEHYDROGENASE-PHOSPHOPANTETHEINYL TRANSFERASE"/>
    <property type="match status" value="1"/>
</dbReference>
<dbReference type="Gene3D" id="3.90.470.20">
    <property type="entry name" value="4'-phosphopantetheinyl transferase domain"/>
    <property type="match status" value="2"/>
</dbReference>
<feature type="domain" description="4'-phosphopantetheinyl transferase N-terminal" evidence="4">
    <location>
        <begin position="26"/>
        <end position="97"/>
    </location>
</feature>
<dbReference type="InterPro" id="IPR050559">
    <property type="entry name" value="P-Pant_transferase_sf"/>
</dbReference>
<evidence type="ECO:0000259" key="3">
    <source>
        <dbReference type="Pfam" id="PF01648"/>
    </source>
</evidence>
<dbReference type="Proteomes" id="UP001500736">
    <property type="component" value="Unassembled WGS sequence"/>
</dbReference>
<dbReference type="InterPro" id="IPR037143">
    <property type="entry name" value="4-PPantetheinyl_Trfase_dom_sf"/>
</dbReference>
<organism evidence="5 6">
    <name type="scientific">Gaetbulibacter jejuensis</name>
    <dbReference type="NCBI Taxonomy" id="584607"/>
    <lineage>
        <taxon>Bacteria</taxon>
        <taxon>Pseudomonadati</taxon>
        <taxon>Bacteroidota</taxon>
        <taxon>Flavobacteriia</taxon>
        <taxon>Flavobacteriales</taxon>
        <taxon>Flavobacteriaceae</taxon>
        <taxon>Gaetbulibacter</taxon>
    </lineage>
</organism>
<reference evidence="6" key="1">
    <citation type="journal article" date="2019" name="Int. J. Syst. Evol. Microbiol.">
        <title>The Global Catalogue of Microorganisms (GCM) 10K type strain sequencing project: providing services to taxonomists for standard genome sequencing and annotation.</title>
        <authorList>
            <consortium name="The Broad Institute Genomics Platform"/>
            <consortium name="The Broad Institute Genome Sequencing Center for Infectious Disease"/>
            <person name="Wu L."/>
            <person name="Ma J."/>
        </authorList>
    </citation>
    <scope>NUCLEOTIDE SEQUENCE [LARGE SCALE GENOMIC DNA]</scope>
    <source>
        <strain evidence="6">JCM 15976</strain>
    </source>
</reference>
<gene>
    <name evidence="5" type="ORF">GCM10009431_10590</name>
</gene>
<dbReference type="InterPro" id="IPR008278">
    <property type="entry name" value="4-PPantetheinyl_Trfase_dom"/>
</dbReference>
<evidence type="ECO:0000313" key="6">
    <source>
        <dbReference type="Proteomes" id="UP001500736"/>
    </source>
</evidence>
<evidence type="ECO:0000256" key="1">
    <source>
        <dbReference type="ARBA" id="ARBA00010990"/>
    </source>
</evidence>
<keyword evidence="6" id="KW-1185">Reference proteome</keyword>
<keyword evidence="2" id="KW-0808">Transferase</keyword>